<keyword evidence="3 6" id="KW-0028">Amino-acid biosynthesis</keyword>
<dbReference type="HAMAP" id="MF_01110">
    <property type="entry name" value="ArgC_type2"/>
    <property type="match status" value="1"/>
</dbReference>
<dbReference type="Pfam" id="PF22698">
    <property type="entry name" value="Semialdhyde_dhC_1"/>
    <property type="match status" value="1"/>
</dbReference>
<dbReference type="InterPro" id="IPR017441">
    <property type="entry name" value="Protein_kinase_ATP_BS"/>
</dbReference>
<keyword evidence="4 6" id="KW-0521">NADP</keyword>
<feature type="domain" description="Semialdehyde dehydrogenase NAD-binding" evidence="8">
    <location>
        <begin position="5"/>
        <end position="109"/>
    </location>
</feature>
<dbReference type="PROSITE" id="PS00107">
    <property type="entry name" value="PROTEIN_KINASE_ATP"/>
    <property type="match status" value="1"/>
</dbReference>
<dbReference type="Pfam" id="PF01118">
    <property type="entry name" value="Semialdhyde_dh"/>
    <property type="match status" value="1"/>
</dbReference>
<evidence type="ECO:0000256" key="6">
    <source>
        <dbReference type="HAMAP-Rule" id="MF_01110"/>
    </source>
</evidence>
<dbReference type="RefSeq" id="WP_295192603.1">
    <property type="nucleotide sequence ID" value="NZ_JAWJZA010000006.1"/>
</dbReference>
<dbReference type="Gene3D" id="3.40.50.720">
    <property type="entry name" value="NAD(P)-binding Rossmann-like Domain"/>
    <property type="match status" value="1"/>
</dbReference>
<keyword evidence="7" id="KW-0067">ATP-binding</keyword>
<dbReference type="SMART" id="SM00859">
    <property type="entry name" value="Semialdhyde_dh"/>
    <property type="match status" value="1"/>
</dbReference>
<keyword evidence="5 6" id="KW-0560">Oxidoreductase</keyword>
<dbReference type="EMBL" id="JAWJZB010000007">
    <property type="protein sequence ID" value="MDV5088508.1"/>
    <property type="molecule type" value="Genomic_DNA"/>
</dbReference>
<dbReference type="InterPro" id="IPR000534">
    <property type="entry name" value="Semialdehyde_DH_NAD-bd"/>
</dbReference>
<dbReference type="SUPFAM" id="SSF55347">
    <property type="entry name" value="Glyceraldehyde-3-phosphate dehydrogenase-like, C-terminal domain"/>
    <property type="match status" value="1"/>
</dbReference>
<feature type="active site" evidence="6">
    <location>
        <position position="117"/>
    </location>
</feature>
<evidence type="ECO:0000313" key="10">
    <source>
        <dbReference type="Proteomes" id="UP001272515"/>
    </source>
</evidence>
<dbReference type="Gene3D" id="3.30.360.10">
    <property type="entry name" value="Dihydrodipicolinate Reductase, domain 2"/>
    <property type="match status" value="1"/>
</dbReference>
<dbReference type="InterPro" id="IPR010136">
    <property type="entry name" value="AGPR_type-2"/>
</dbReference>
<feature type="binding site" evidence="7">
    <location>
        <position position="317"/>
    </location>
    <ligand>
        <name>ATP</name>
        <dbReference type="ChEBI" id="CHEBI:30616"/>
    </ligand>
</feature>
<sequence length="317" mass="34175">MSKKNVFIVGHEGTTGLRIHERLSGRGDINLLSIADEDRKDMTKIADIAAGADLIFLCLPDAASIEVVEATKDLNCKIIDASTAFRTHPDWAYGFPELGESYRQKIATNRYIANPGCHSSGMIAILKPLVEAGIVPADYPVSVFSLTGYSGGGKKMIGQYEDPEKEVALHAPRQYGLGQKHKHLPEVVHTCGLATSPIFSPIVDDYYAGMEVTIGFHTSHLNNNPTAKDIHDALLAQYKDSQMVNVAPFDLDATNGLFLAANENTDLDTMTLYVSGNDDRVMVHAILDNLGKGASGAAVQCMNIALGFPEETGLAVK</sequence>
<keyword evidence="7" id="KW-0547">Nucleotide-binding</keyword>
<organism evidence="9 10">
    <name type="scientific">Veillonella absiana</name>
    <dbReference type="NCBI Taxonomy" id="3079305"/>
    <lineage>
        <taxon>Bacteria</taxon>
        <taxon>Bacillati</taxon>
        <taxon>Bacillota</taxon>
        <taxon>Negativicutes</taxon>
        <taxon>Veillonellales</taxon>
        <taxon>Veillonellaceae</taxon>
        <taxon>Veillonella</taxon>
    </lineage>
</organism>
<evidence type="ECO:0000256" key="1">
    <source>
        <dbReference type="ARBA" id="ARBA00022490"/>
    </source>
</evidence>
<dbReference type="PANTHER" id="PTHR32338">
    <property type="entry name" value="N-ACETYL-GAMMA-GLUTAMYL-PHOSPHATE REDUCTASE, CHLOROPLASTIC-RELATED-RELATED"/>
    <property type="match status" value="1"/>
</dbReference>
<accession>A0ABU3Z9C4</accession>
<evidence type="ECO:0000259" key="8">
    <source>
        <dbReference type="SMART" id="SM00859"/>
    </source>
</evidence>
<gene>
    <name evidence="6 9" type="primary">argC</name>
    <name evidence="9" type="ORF">RVY80_06600</name>
</gene>
<dbReference type="PANTHER" id="PTHR32338:SF10">
    <property type="entry name" value="N-ACETYL-GAMMA-GLUTAMYL-PHOSPHATE REDUCTASE, CHLOROPLASTIC-RELATED"/>
    <property type="match status" value="1"/>
</dbReference>
<name>A0ABU3Z9C4_9FIRM</name>
<dbReference type="NCBIfam" id="TIGR01851">
    <property type="entry name" value="argC_other"/>
    <property type="match status" value="1"/>
</dbReference>
<evidence type="ECO:0000256" key="4">
    <source>
        <dbReference type="ARBA" id="ARBA00022857"/>
    </source>
</evidence>
<dbReference type="EC" id="1.2.1.38" evidence="6"/>
<proteinExistence type="inferred from homology"/>
<evidence type="ECO:0000256" key="3">
    <source>
        <dbReference type="ARBA" id="ARBA00022605"/>
    </source>
</evidence>
<dbReference type="CDD" id="cd23935">
    <property type="entry name" value="AGPR_2_C"/>
    <property type="match status" value="1"/>
</dbReference>
<dbReference type="InterPro" id="IPR036291">
    <property type="entry name" value="NAD(P)-bd_dom_sf"/>
</dbReference>
<comment type="caution">
    <text evidence="9">The sequence shown here is derived from an EMBL/GenBank/DDBJ whole genome shotgun (WGS) entry which is preliminary data.</text>
</comment>
<reference evidence="9 10" key="1">
    <citation type="submission" date="2023-10" db="EMBL/GenBank/DDBJ databases">
        <title>Veillonella sp. nov., isolated from a pig farm feces dump.</title>
        <authorList>
            <person name="Chang Y.-H."/>
        </authorList>
    </citation>
    <scope>NUCLEOTIDE SEQUENCE [LARGE SCALE GENOMIC DNA]</scope>
    <source>
        <strain evidence="9 10">YH-vei2233</strain>
    </source>
</reference>
<comment type="pathway">
    <text evidence="6">Amino-acid biosynthesis; L-arginine biosynthesis; N(2)-acetyl-L-ornithine from L-glutamate: step 3/4.</text>
</comment>
<dbReference type="InterPro" id="IPR050085">
    <property type="entry name" value="AGPR"/>
</dbReference>
<keyword evidence="10" id="KW-1185">Reference proteome</keyword>
<dbReference type="GO" id="GO:0003942">
    <property type="term" value="F:N-acetyl-gamma-glutamyl-phosphate reductase activity"/>
    <property type="evidence" value="ECO:0007669"/>
    <property type="project" value="UniProtKB-EC"/>
</dbReference>
<dbReference type="InterPro" id="IPR058924">
    <property type="entry name" value="AGPR_dimerisation_dom"/>
</dbReference>
<keyword evidence="2 6" id="KW-0055">Arginine biosynthesis</keyword>
<dbReference type="Proteomes" id="UP001272515">
    <property type="component" value="Unassembled WGS sequence"/>
</dbReference>
<evidence type="ECO:0000256" key="7">
    <source>
        <dbReference type="PROSITE-ProRule" id="PRU10141"/>
    </source>
</evidence>
<evidence type="ECO:0000313" key="9">
    <source>
        <dbReference type="EMBL" id="MDV5088508.1"/>
    </source>
</evidence>
<comment type="subcellular location">
    <subcellularLocation>
        <location evidence="6">Cytoplasm</location>
    </subcellularLocation>
</comment>
<keyword evidence="1 6" id="KW-0963">Cytoplasm</keyword>
<comment type="function">
    <text evidence="6">Catalyzes the NADPH-dependent reduction of N-acetyl-5-glutamyl phosphate to yield N-acetyl-L-glutamate 5-semialdehyde.</text>
</comment>
<protein>
    <recommendedName>
        <fullName evidence="6">N-acetyl-gamma-glutamyl-phosphate reductase</fullName>
        <shortName evidence="6">AGPR</shortName>
        <ecNumber evidence="6">1.2.1.38</ecNumber>
    </recommendedName>
    <alternativeName>
        <fullName evidence="6">N-acetyl-glutamate semialdehyde dehydrogenase</fullName>
        <shortName evidence="6">NAGSA dehydrogenase</shortName>
    </alternativeName>
</protein>
<evidence type="ECO:0000256" key="5">
    <source>
        <dbReference type="ARBA" id="ARBA00023002"/>
    </source>
</evidence>
<dbReference type="SUPFAM" id="SSF51735">
    <property type="entry name" value="NAD(P)-binding Rossmann-fold domains"/>
    <property type="match status" value="1"/>
</dbReference>
<comment type="catalytic activity">
    <reaction evidence="6">
        <text>N-acetyl-L-glutamate 5-semialdehyde + phosphate + NADP(+) = N-acetyl-L-glutamyl 5-phosphate + NADPH + H(+)</text>
        <dbReference type="Rhea" id="RHEA:21588"/>
        <dbReference type="ChEBI" id="CHEBI:15378"/>
        <dbReference type="ChEBI" id="CHEBI:29123"/>
        <dbReference type="ChEBI" id="CHEBI:43474"/>
        <dbReference type="ChEBI" id="CHEBI:57783"/>
        <dbReference type="ChEBI" id="CHEBI:57936"/>
        <dbReference type="ChEBI" id="CHEBI:58349"/>
        <dbReference type="EC" id="1.2.1.38"/>
    </reaction>
</comment>
<comment type="similarity">
    <text evidence="6">Belongs to the NAGSA dehydrogenase family. Type 2 subfamily.</text>
</comment>
<evidence type="ECO:0000256" key="2">
    <source>
        <dbReference type="ARBA" id="ARBA00022571"/>
    </source>
</evidence>